<dbReference type="AlphaFoldDB" id="A0A382YMZ8"/>
<name>A0A382YMZ8_9ZZZZ</name>
<feature type="domain" description="Glycosyltransferase 2-like" evidence="1">
    <location>
        <begin position="7"/>
        <end position="148"/>
    </location>
</feature>
<dbReference type="GO" id="GO:0016758">
    <property type="term" value="F:hexosyltransferase activity"/>
    <property type="evidence" value="ECO:0007669"/>
    <property type="project" value="UniProtKB-ARBA"/>
</dbReference>
<protein>
    <recommendedName>
        <fullName evidence="1">Glycosyltransferase 2-like domain-containing protein</fullName>
    </recommendedName>
</protein>
<dbReference type="Gene3D" id="3.90.550.10">
    <property type="entry name" value="Spore Coat Polysaccharide Biosynthesis Protein SpsA, Chain A"/>
    <property type="match status" value="1"/>
</dbReference>
<dbReference type="EMBL" id="UINC01176965">
    <property type="protein sequence ID" value="SVD84349.1"/>
    <property type="molecule type" value="Genomic_DNA"/>
</dbReference>
<evidence type="ECO:0000313" key="2">
    <source>
        <dbReference type="EMBL" id="SVD84349.1"/>
    </source>
</evidence>
<dbReference type="PANTHER" id="PTHR22916:SF3">
    <property type="entry name" value="UDP-GLCNAC:BETAGAL BETA-1,3-N-ACETYLGLUCOSAMINYLTRANSFERASE-LIKE PROTEIN 1"/>
    <property type="match status" value="1"/>
</dbReference>
<dbReference type="PANTHER" id="PTHR22916">
    <property type="entry name" value="GLYCOSYLTRANSFERASE"/>
    <property type="match status" value="1"/>
</dbReference>
<dbReference type="Pfam" id="PF00535">
    <property type="entry name" value="Glycos_transf_2"/>
    <property type="match status" value="1"/>
</dbReference>
<feature type="non-terminal residue" evidence="2">
    <location>
        <position position="223"/>
    </location>
</feature>
<reference evidence="2" key="1">
    <citation type="submission" date="2018-05" db="EMBL/GenBank/DDBJ databases">
        <authorList>
            <person name="Lanie J.A."/>
            <person name="Ng W.-L."/>
            <person name="Kazmierczak K.M."/>
            <person name="Andrzejewski T.M."/>
            <person name="Davidsen T.M."/>
            <person name="Wayne K.J."/>
            <person name="Tettelin H."/>
            <person name="Glass J.I."/>
            <person name="Rusch D."/>
            <person name="Podicherti R."/>
            <person name="Tsui H.-C.T."/>
            <person name="Winkler M.E."/>
        </authorList>
    </citation>
    <scope>NUCLEOTIDE SEQUENCE</scope>
</reference>
<organism evidence="2">
    <name type="scientific">marine metagenome</name>
    <dbReference type="NCBI Taxonomy" id="408172"/>
    <lineage>
        <taxon>unclassified sequences</taxon>
        <taxon>metagenomes</taxon>
        <taxon>ecological metagenomes</taxon>
    </lineage>
</organism>
<dbReference type="InterPro" id="IPR001173">
    <property type="entry name" value="Glyco_trans_2-like"/>
</dbReference>
<gene>
    <name evidence="2" type="ORF">METZ01_LOCUS437203</name>
</gene>
<sequence length="223" mass="25853">MSNPLVSIITANYNKDQYLPDMLQSIKRQLYTNIEHIIVDDGSTDNSHSLLKEYGEKNSYAKIILNQKNCSCVAKLRNKAVRASSGKYIMNIDSDDILYSDAISTLVEKAENDHLDLSYGSMIYIDQYGSPHKPLQLVGSKYQFGYLIKKMFIPFPRMYKRRIYDLTSGYNEKLNIADDWDLYLQIEEKTHQIGWAGQRPFFAYRKVESSLSNSADKKRFQKE</sequence>
<dbReference type="InterPro" id="IPR029044">
    <property type="entry name" value="Nucleotide-diphossugar_trans"/>
</dbReference>
<dbReference type="SUPFAM" id="SSF53448">
    <property type="entry name" value="Nucleotide-diphospho-sugar transferases"/>
    <property type="match status" value="1"/>
</dbReference>
<evidence type="ECO:0000259" key="1">
    <source>
        <dbReference type="Pfam" id="PF00535"/>
    </source>
</evidence>
<accession>A0A382YMZ8</accession>
<proteinExistence type="predicted"/>